<keyword evidence="5 13" id="KW-0851">Voltage-gated channel</keyword>
<evidence type="ECO:0000256" key="6">
    <source>
        <dbReference type="ARBA" id="ARBA00022958"/>
    </source>
</evidence>
<evidence type="ECO:0000313" key="17">
    <source>
        <dbReference type="Ensembl" id="ENSEEEP00000025652.2"/>
    </source>
</evidence>
<comment type="catalytic activity">
    <reaction evidence="11">
        <text>K(+)(in) = K(+)(out)</text>
        <dbReference type="Rhea" id="RHEA:29463"/>
        <dbReference type="ChEBI" id="CHEBI:29103"/>
    </reaction>
</comment>
<dbReference type="OMA" id="GYGFRHI"/>
<evidence type="ECO:0000256" key="13">
    <source>
        <dbReference type="RuleBase" id="RU003822"/>
    </source>
</evidence>
<keyword evidence="8 13" id="KW-0406">Ion transport</keyword>
<dbReference type="PRINTS" id="PR01320">
    <property type="entry name" value="KIRCHANNEL"/>
</dbReference>
<gene>
    <name evidence="17" type="primary">KCNJ15</name>
</gene>
<feature type="domain" description="Inward rectifier potassium channel C-terminal" evidence="16">
    <location>
        <begin position="157"/>
        <end position="294"/>
    </location>
</feature>
<keyword evidence="9 14" id="KW-0472">Membrane</keyword>
<dbReference type="GO" id="GO:0005886">
    <property type="term" value="C:plasma membrane"/>
    <property type="evidence" value="ECO:0007669"/>
    <property type="project" value="TreeGrafter"/>
</dbReference>
<sequence>MSVSAQRRVLSKDGHNNARVDNLEGKMQLYLHDIWTTVLDMKWRYKLTLFISTFFTTWFAFGILYYLIGLKNGDIDIPPTSNHTPCIANVATLTSAYLFSLESQTTIGYGFRHINEECSLAILALVVQLVMTGLAEIFVTGAFLAKLARPKKRAESVRFSRYAVVCARHGKACVMVRVANMRNSLLVQCQINGKLLSPYITEEGEKNLLHQVPVNFRLDSSDEWPFLVVPLTFYHELDESSPLAGLTAESLKTSDFELVLSLSASTESTGTFCQCRTSYTPQEFLWDWDLGVEVRRRQGTGYSQRTKVYAIHAPDNKRSIIFED</sequence>
<dbReference type="PANTHER" id="PTHR11767:SF20">
    <property type="entry name" value="ATP-SENSITIVE INWARD RECTIFIER POTASSIUM CHANNEL 15"/>
    <property type="match status" value="1"/>
</dbReference>
<feature type="site" description="Role in the control of polyamine-mediated channel gating and in the blocking by intracellular magnesium" evidence="12">
    <location>
        <position position="136"/>
    </location>
</feature>
<keyword evidence="7 14" id="KW-1133">Transmembrane helix</keyword>
<evidence type="ECO:0000256" key="10">
    <source>
        <dbReference type="ARBA" id="ARBA00023303"/>
    </source>
</evidence>
<evidence type="ECO:0000256" key="1">
    <source>
        <dbReference type="ARBA" id="ARBA00004141"/>
    </source>
</evidence>
<dbReference type="Proteomes" id="UP000314983">
    <property type="component" value="Chromosome 17"/>
</dbReference>
<comment type="subcellular location">
    <subcellularLocation>
        <location evidence="1 13">Membrane</location>
        <topology evidence="1 13">Multi-pass membrane protein</topology>
    </subcellularLocation>
</comment>
<dbReference type="GO" id="GO:0034702">
    <property type="term" value="C:monoatomic ion channel complex"/>
    <property type="evidence" value="ECO:0007669"/>
    <property type="project" value="UniProtKB-KW"/>
</dbReference>
<proteinExistence type="inferred from homology"/>
<dbReference type="InterPro" id="IPR013518">
    <property type="entry name" value="K_chnl_inward-rec_Kir_cyto"/>
</dbReference>
<dbReference type="GO" id="GO:0034765">
    <property type="term" value="P:regulation of monoatomic ion transmembrane transport"/>
    <property type="evidence" value="ECO:0007669"/>
    <property type="project" value="TreeGrafter"/>
</dbReference>
<dbReference type="GO" id="GO:1990573">
    <property type="term" value="P:potassium ion import across plasma membrane"/>
    <property type="evidence" value="ECO:0007669"/>
    <property type="project" value="TreeGrafter"/>
</dbReference>
<protein>
    <recommendedName>
        <fullName evidence="19">Potassium inwardly rectifying channel subfamily J member 15</fullName>
    </recommendedName>
</protein>
<dbReference type="STRING" id="8005.ENSEEEP00000025652"/>
<dbReference type="GeneTree" id="ENSGT01140000282491"/>
<accession>A0A4W4FMV9</accession>
<reference evidence="17" key="5">
    <citation type="submission" date="2025-09" db="UniProtKB">
        <authorList>
            <consortium name="Ensembl"/>
        </authorList>
    </citation>
    <scope>IDENTIFICATION</scope>
</reference>
<name>A0A4W4FMV9_ELEEL</name>
<dbReference type="PIRSF" id="PIRSF005465">
    <property type="entry name" value="GIRK_kir"/>
    <property type="match status" value="1"/>
</dbReference>
<evidence type="ECO:0000313" key="18">
    <source>
        <dbReference type="Proteomes" id="UP000314983"/>
    </source>
</evidence>
<evidence type="ECO:0000256" key="8">
    <source>
        <dbReference type="ARBA" id="ARBA00023065"/>
    </source>
</evidence>
<evidence type="ECO:0000259" key="15">
    <source>
        <dbReference type="Pfam" id="PF01007"/>
    </source>
</evidence>
<evidence type="ECO:0000256" key="4">
    <source>
        <dbReference type="ARBA" id="ARBA00022692"/>
    </source>
</evidence>
<dbReference type="Gene3D" id="2.60.40.1400">
    <property type="entry name" value="G protein-activated inward rectifier potassium channel 1"/>
    <property type="match status" value="1"/>
</dbReference>
<evidence type="ECO:0000256" key="9">
    <source>
        <dbReference type="ARBA" id="ARBA00023136"/>
    </source>
</evidence>
<comment type="similarity">
    <text evidence="13">Belongs to the inward rectifier-type potassium channel (TC 1.A.2.1) family.</text>
</comment>
<evidence type="ECO:0008006" key="19">
    <source>
        <dbReference type="Google" id="ProtNLM"/>
    </source>
</evidence>
<reference evidence="18" key="2">
    <citation type="journal article" date="2017" name="Sci. Adv.">
        <title>A tail of two voltages: Proteomic comparison of the three electric organs of the electric eel.</title>
        <authorList>
            <person name="Traeger L.L."/>
            <person name="Sabat G."/>
            <person name="Barrett-Wilt G.A."/>
            <person name="Wells G.B."/>
            <person name="Sussman M.R."/>
        </authorList>
    </citation>
    <scope>NUCLEOTIDE SEQUENCE [LARGE SCALE GENOMIC DNA]</scope>
</reference>
<organism evidence="17 18">
    <name type="scientific">Electrophorus electricus</name>
    <name type="common">Electric eel</name>
    <name type="synonym">Gymnotus electricus</name>
    <dbReference type="NCBI Taxonomy" id="8005"/>
    <lineage>
        <taxon>Eukaryota</taxon>
        <taxon>Metazoa</taxon>
        <taxon>Chordata</taxon>
        <taxon>Craniata</taxon>
        <taxon>Vertebrata</taxon>
        <taxon>Euteleostomi</taxon>
        <taxon>Actinopterygii</taxon>
        <taxon>Neopterygii</taxon>
        <taxon>Teleostei</taxon>
        <taxon>Ostariophysi</taxon>
        <taxon>Gymnotiformes</taxon>
        <taxon>Gymnotoidei</taxon>
        <taxon>Gymnotidae</taxon>
        <taxon>Electrophorus</taxon>
    </lineage>
</organism>
<dbReference type="FunFam" id="1.10.287.70:FF:000036">
    <property type="entry name" value="ATP-sensitive inward rectifier potassium channel 1"/>
    <property type="match status" value="1"/>
</dbReference>
<dbReference type="InterPro" id="IPR014756">
    <property type="entry name" value="Ig_E-set"/>
</dbReference>
<evidence type="ECO:0000259" key="16">
    <source>
        <dbReference type="Pfam" id="PF17655"/>
    </source>
</evidence>
<feature type="transmembrane region" description="Helical" evidence="14">
    <location>
        <begin position="47"/>
        <end position="68"/>
    </location>
</feature>
<evidence type="ECO:0000256" key="5">
    <source>
        <dbReference type="ARBA" id="ARBA00022882"/>
    </source>
</evidence>
<evidence type="ECO:0000256" key="7">
    <source>
        <dbReference type="ARBA" id="ARBA00022989"/>
    </source>
</evidence>
<dbReference type="InterPro" id="IPR040445">
    <property type="entry name" value="Kir_TM"/>
</dbReference>
<dbReference type="GO" id="GO:0007399">
    <property type="term" value="P:nervous system development"/>
    <property type="evidence" value="ECO:0007669"/>
    <property type="project" value="UniProtKB-ARBA"/>
</dbReference>
<dbReference type="GO" id="GO:0005242">
    <property type="term" value="F:inward rectifier potassium channel activity"/>
    <property type="evidence" value="ECO:0007669"/>
    <property type="project" value="InterPro"/>
</dbReference>
<evidence type="ECO:0000256" key="3">
    <source>
        <dbReference type="ARBA" id="ARBA00022538"/>
    </source>
</evidence>
<dbReference type="Pfam" id="PF17655">
    <property type="entry name" value="IRK_C"/>
    <property type="match status" value="1"/>
</dbReference>
<dbReference type="Pfam" id="PF01007">
    <property type="entry name" value="IRK"/>
    <property type="match status" value="1"/>
</dbReference>
<feature type="transmembrane region" description="Helical" evidence="14">
    <location>
        <begin position="120"/>
        <end position="145"/>
    </location>
</feature>
<evidence type="ECO:0000256" key="2">
    <source>
        <dbReference type="ARBA" id="ARBA00022448"/>
    </source>
</evidence>
<evidence type="ECO:0000256" key="11">
    <source>
        <dbReference type="ARBA" id="ARBA00034430"/>
    </source>
</evidence>
<evidence type="ECO:0000256" key="14">
    <source>
        <dbReference type="SAM" id="Phobius"/>
    </source>
</evidence>
<keyword evidence="4 13" id="KW-0812">Transmembrane</keyword>
<dbReference type="AlphaFoldDB" id="A0A4W4FMV9"/>
<dbReference type="InterPro" id="IPR041647">
    <property type="entry name" value="IRK_C"/>
</dbReference>
<keyword evidence="18" id="KW-1185">Reference proteome</keyword>
<keyword evidence="6 13" id="KW-0630">Potassium</keyword>
<keyword evidence="10 13" id="KW-0407">Ion channel</keyword>
<reference evidence="18" key="1">
    <citation type="journal article" date="2014" name="Science">
        <title>Nonhuman genetics. Genomic basis for the convergent evolution of electric organs.</title>
        <authorList>
            <person name="Gallant J.R."/>
            <person name="Traeger L.L."/>
            <person name="Volkening J.D."/>
            <person name="Moffett H."/>
            <person name="Chen P.H."/>
            <person name="Novina C.D."/>
            <person name="Phillips G.N.Jr."/>
            <person name="Anand R."/>
            <person name="Wells G.B."/>
            <person name="Pinch M."/>
            <person name="Guth R."/>
            <person name="Unguez G.A."/>
            <person name="Albert J.S."/>
            <person name="Zakon H.H."/>
            <person name="Samanta M.P."/>
            <person name="Sussman M.R."/>
        </authorList>
    </citation>
    <scope>NUCLEOTIDE SEQUENCE [LARGE SCALE GENOMIC DNA]</scope>
</reference>
<dbReference type="SUPFAM" id="SSF81324">
    <property type="entry name" value="Voltage-gated potassium channels"/>
    <property type="match status" value="1"/>
</dbReference>
<dbReference type="SUPFAM" id="SSF81296">
    <property type="entry name" value="E set domains"/>
    <property type="match status" value="1"/>
</dbReference>
<feature type="domain" description="Potassium channel inwardly rectifying transmembrane" evidence="15">
    <location>
        <begin position="11"/>
        <end position="150"/>
    </location>
</feature>
<reference evidence="17" key="4">
    <citation type="submission" date="2025-08" db="UniProtKB">
        <authorList>
            <consortium name="Ensembl"/>
        </authorList>
    </citation>
    <scope>IDENTIFICATION</scope>
</reference>
<evidence type="ECO:0000256" key="12">
    <source>
        <dbReference type="PIRSR" id="PIRSR005465-1"/>
    </source>
</evidence>
<keyword evidence="2 13" id="KW-0813">Transport</keyword>
<dbReference type="InterPro" id="IPR016449">
    <property type="entry name" value="K_chnl_inward-rec_Kir"/>
</dbReference>
<dbReference type="Gene3D" id="1.10.287.70">
    <property type="match status" value="1"/>
</dbReference>
<dbReference type="Ensembl" id="ENSEEET00000025948.2">
    <property type="protein sequence ID" value="ENSEEEP00000025652.2"/>
    <property type="gene ID" value="ENSEEEG00000012447.2"/>
</dbReference>
<keyword evidence="3 13" id="KW-0633">Potassium transport</keyword>
<dbReference type="PANTHER" id="PTHR11767">
    <property type="entry name" value="INWARD RECTIFIER POTASSIUM CHANNEL"/>
    <property type="match status" value="1"/>
</dbReference>
<reference evidence="17" key="3">
    <citation type="submission" date="2020-05" db="EMBL/GenBank/DDBJ databases">
        <title>Electrophorus electricus (electric eel) genome, fEleEle1, primary haplotype.</title>
        <authorList>
            <person name="Myers G."/>
            <person name="Meyer A."/>
            <person name="Fedrigo O."/>
            <person name="Formenti G."/>
            <person name="Rhie A."/>
            <person name="Tracey A."/>
            <person name="Sims Y."/>
            <person name="Jarvis E.D."/>
        </authorList>
    </citation>
    <scope>NUCLEOTIDE SEQUENCE [LARGE SCALE GENOMIC DNA]</scope>
</reference>